<accession>A0AAD5BZ66</accession>
<evidence type="ECO:0000313" key="3">
    <source>
        <dbReference type="Proteomes" id="UP001206925"/>
    </source>
</evidence>
<gene>
    <name evidence="2" type="ORF">M8C21_006557</name>
</gene>
<proteinExistence type="predicted"/>
<feature type="non-terminal residue" evidence="2">
    <location>
        <position position="62"/>
    </location>
</feature>
<reference evidence="2" key="1">
    <citation type="submission" date="2022-06" db="EMBL/GenBank/DDBJ databases">
        <title>Uncovering the hologenomic basis of an extraordinary plant invasion.</title>
        <authorList>
            <person name="Bieker V.C."/>
            <person name="Martin M.D."/>
            <person name="Gilbert T."/>
            <person name="Hodgins K."/>
            <person name="Battlay P."/>
            <person name="Petersen B."/>
            <person name="Wilson J."/>
        </authorList>
    </citation>
    <scope>NUCLEOTIDE SEQUENCE</scope>
    <source>
        <strain evidence="2">AA19_3_7</strain>
        <tissue evidence="2">Leaf</tissue>
    </source>
</reference>
<keyword evidence="1" id="KW-0812">Transmembrane</keyword>
<evidence type="ECO:0000256" key="1">
    <source>
        <dbReference type="SAM" id="Phobius"/>
    </source>
</evidence>
<comment type="caution">
    <text evidence="2">The sequence shown here is derived from an EMBL/GenBank/DDBJ whole genome shotgun (WGS) entry which is preliminary data.</text>
</comment>
<feature type="transmembrane region" description="Helical" evidence="1">
    <location>
        <begin position="31"/>
        <end position="49"/>
    </location>
</feature>
<dbReference type="AlphaFoldDB" id="A0AAD5BZ66"/>
<keyword evidence="1" id="KW-0472">Membrane</keyword>
<keyword evidence="3" id="KW-1185">Reference proteome</keyword>
<dbReference type="EMBL" id="JAMZMK010010526">
    <property type="protein sequence ID" value="KAI7731149.1"/>
    <property type="molecule type" value="Genomic_DNA"/>
</dbReference>
<evidence type="ECO:0000313" key="2">
    <source>
        <dbReference type="EMBL" id="KAI7731149.1"/>
    </source>
</evidence>
<protein>
    <submittedName>
        <fullName evidence="2">Uncharacterized protein</fullName>
    </submittedName>
</protein>
<name>A0AAD5BZ66_AMBAR</name>
<organism evidence="2 3">
    <name type="scientific">Ambrosia artemisiifolia</name>
    <name type="common">Common ragweed</name>
    <dbReference type="NCBI Taxonomy" id="4212"/>
    <lineage>
        <taxon>Eukaryota</taxon>
        <taxon>Viridiplantae</taxon>
        <taxon>Streptophyta</taxon>
        <taxon>Embryophyta</taxon>
        <taxon>Tracheophyta</taxon>
        <taxon>Spermatophyta</taxon>
        <taxon>Magnoliopsida</taxon>
        <taxon>eudicotyledons</taxon>
        <taxon>Gunneridae</taxon>
        <taxon>Pentapetalae</taxon>
        <taxon>asterids</taxon>
        <taxon>campanulids</taxon>
        <taxon>Asterales</taxon>
        <taxon>Asteraceae</taxon>
        <taxon>Asteroideae</taxon>
        <taxon>Heliantheae alliance</taxon>
        <taxon>Heliantheae</taxon>
        <taxon>Ambrosia</taxon>
    </lineage>
</organism>
<sequence>LKNLDKRSVKPFSAGIKKVARFDTLTNPCTIPFYLLVTLFFTSSILDSFKMRPYKKIKVMHV</sequence>
<keyword evidence="1" id="KW-1133">Transmembrane helix</keyword>
<dbReference type="Proteomes" id="UP001206925">
    <property type="component" value="Unassembled WGS sequence"/>
</dbReference>